<dbReference type="SUPFAM" id="SSF48371">
    <property type="entry name" value="ARM repeat"/>
    <property type="match status" value="1"/>
</dbReference>
<accession>X6MRZ4</accession>
<proteinExistence type="predicted"/>
<name>X6MRZ4_RETFI</name>
<protein>
    <submittedName>
        <fullName evidence="1">Uncharacterized protein</fullName>
    </submittedName>
</protein>
<dbReference type="EMBL" id="ASPP01017844">
    <property type="protein sequence ID" value="ETO16773.1"/>
    <property type="molecule type" value="Genomic_DNA"/>
</dbReference>
<evidence type="ECO:0000313" key="2">
    <source>
        <dbReference type="Proteomes" id="UP000023152"/>
    </source>
</evidence>
<dbReference type="Proteomes" id="UP000023152">
    <property type="component" value="Unassembled WGS sequence"/>
</dbReference>
<gene>
    <name evidence="1" type="ORF">RFI_20566</name>
</gene>
<dbReference type="Gene3D" id="1.25.10.10">
    <property type="entry name" value="Leucine-rich Repeat Variant"/>
    <property type="match status" value="1"/>
</dbReference>
<feature type="non-terminal residue" evidence="1">
    <location>
        <position position="1"/>
    </location>
</feature>
<sequence length="312" mass="34900">IEIPFEMPTLKKWEMIGATALTNLKLRAPFLKSLQLSECSVIENIATSSNALSVLDIQGCKLLDSCGLMELVVPEAQSQVRHVILANTKFPKIIQCCPLALFLRYHPPQNNLLNEIEQAYSKQIKTGDTSKQCYSQQYKFAKSVEDIFLNEDPPIIVQYLTEINSSGEDDDANQCILNQLKIALKHESSVIRVKAAHAVRLRLGYPRGSSKDIKSIKTDYIGSRFERCKFGYMQKSGKKNVNDWISSSYRTFRLEVIRALGSFGSAAATHAILYQLAETLKDTDVDIRLETANTLGLFGPAAATEKVLHRLV</sequence>
<dbReference type="AlphaFoldDB" id="X6MRZ4"/>
<organism evidence="1 2">
    <name type="scientific">Reticulomyxa filosa</name>
    <dbReference type="NCBI Taxonomy" id="46433"/>
    <lineage>
        <taxon>Eukaryota</taxon>
        <taxon>Sar</taxon>
        <taxon>Rhizaria</taxon>
        <taxon>Retaria</taxon>
        <taxon>Foraminifera</taxon>
        <taxon>Monothalamids</taxon>
        <taxon>Reticulomyxidae</taxon>
        <taxon>Reticulomyxa</taxon>
    </lineage>
</organism>
<dbReference type="InterPro" id="IPR011989">
    <property type="entry name" value="ARM-like"/>
</dbReference>
<dbReference type="InterPro" id="IPR016024">
    <property type="entry name" value="ARM-type_fold"/>
</dbReference>
<comment type="caution">
    <text evidence="1">The sequence shown here is derived from an EMBL/GenBank/DDBJ whole genome shotgun (WGS) entry which is preliminary data.</text>
</comment>
<evidence type="ECO:0000313" key="1">
    <source>
        <dbReference type="EMBL" id="ETO16773.1"/>
    </source>
</evidence>
<reference evidence="1 2" key="1">
    <citation type="journal article" date="2013" name="Curr. Biol.">
        <title>The Genome of the Foraminiferan Reticulomyxa filosa.</title>
        <authorList>
            <person name="Glockner G."/>
            <person name="Hulsmann N."/>
            <person name="Schleicher M."/>
            <person name="Noegel A.A."/>
            <person name="Eichinger L."/>
            <person name="Gallinger C."/>
            <person name="Pawlowski J."/>
            <person name="Sierra R."/>
            <person name="Euteneuer U."/>
            <person name="Pillet L."/>
            <person name="Moustafa A."/>
            <person name="Platzer M."/>
            <person name="Groth M."/>
            <person name="Szafranski K."/>
            <person name="Schliwa M."/>
        </authorList>
    </citation>
    <scope>NUCLEOTIDE SEQUENCE [LARGE SCALE GENOMIC DNA]</scope>
</reference>
<keyword evidence="2" id="KW-1185">Reference proteome</keyword>
<feature type="non-terminal residue" evidence="1">
    <location>
        <position position="312"/>
    </location>
</feature>